<evidence type="ECO:0000256" key="6">
    <source>
        <dbReference type="ARBA" id="ARBA00022801"/>
    </source>
</evidence>
<feature type="transmembrane region" description="Helical" evidence="11">
    <location>
        <begin position="176"/>
        <end position="198"/>
    </location>
</feature>
<dbReference type="InterPro" id="IPR011527">
    <property type="entry name" value="ABC1_TM_dom"/>
</dbReference>
<dbReference type="SMART" id="SM00382">
    <property type="entry name" value="AAA"/>
    <property type="match status" value="1"/>
</dbReference>
<dbReference type="PROSITE" id="PS50929">
    <property type="entry name" value="ABC_TM1F"/>
    <property type="match status" value="1"/>
</dbReference>
<dbReference type="InterPro" id="IPR017871">
    <property type="entry name" value="ABC_transporter-like_CS"/>
</dbReference>
<dbReference type="Gene3D" id="3.40.50.300">
    <property type="entry name" value="P-loop containing nucleotide triphosphate hydrolases"/>
    <property type="match status" value="1"/>
</dbReference>
<feature type="domain" description="Peptidase C39" evidence="14">
    <location>
        <begin position="9"/>
        <end position="133"/>
    </location>
</feature>
<dbReference type="SUPFAM" id="SSF52540">
    <property type="entry name" value="P-loop containing nucleoside triphosphate hydrolases"/>
    <property type="match status" value="1"/>
</dbReference>
<dbReference type="GO" id="GO:0016887">
    <property type="term" value="F:ATP hydrolysis activity"/>
    <property type="evidence" value="ECO:0007669"/>
    <property type="project" value="InterPro"/>
</dbReference>
<accession>A0A1T3MGU3</accession>
<keyword evidence="3" id="KW-1003">Cell membrane</keyword>
<evidence type="ECO:0000259" key="14">
    <source>
        <dbReference type="PROSITE" id="PS50990"/>
    </source>
</evidence>
<dbReference type="InterPro" id="IPR036640">
    <property type="entry name" value="ABC1_TM_sf"/>
</dbReference>
<keyword evidence="7 15" id="KW-0067">ATP-binding</keyword>
<dbReference type="Proteomes" id="UP000190813">
    <property type="component" value="Unassembled WGS sequence"/>
</dbReference>
<dbReference type="EMBL" id="MAHX01000016">
    <property type="protein sequence ID" value="OPC63716.1"/>
    <property type="molecule type" value="Genomic_DNA"/>
</dbReference>
<dbReference type="Gene3D" id="1.20.1560.10">
    <property type="entry name" value="ABC transporter type 1, transmembrane domain"/>
    <property type="match status" value="1"/>
</dbReference>
<dbReference type="Pfam" id="PF03412">
    <property type="entry name" value="Peptidase_C39"/>
    <property type="match status" value="1"/>
</dbReference>
<keyword evidence="4 11" id="KW-0812">Transmembrane</keyword>
<comment type="subcellular location">
    <subcellularLocation>
        <location evidence="1">Cell membrane</location>
        <topology evidence="1">Multi-pass membrane protein</topology>
    </subcellularLocation>
</comment>
<sequence length="733" mass="83685">MRKFPFYRQPDAKDCGPTCLRIISKYYGKLVSLQYIRTLSETTRIGSSLLNLSNAAERIGFKTNGVKINFDILTKGIPLPCIVHWDKKHFVVVYDIKKKSKDYIVYISDPAYGLISYRKDEFIKHWIGNNADDTSKEGVALVVETTPAFYNSEWEGEGKKLNLKFLSRYAIKYKSLIIQLAIGLLAGSLLSLILPFLTQSVVDIGIQNKDINFIYLVLIAQFMLYLGRMGIEIVRSWILLHLSTRINISLISDFFIKLMKLPISFFDTRMTGDILQRIGDHSRIEQLLTTSTLSTLFSIVNFLVYSIILLFYDYRLFLVFIVGASLYTIWILFFLKRRKDLDYKNFSQVSQTQSKVIELINGMQEIKMQNAEKKKRWGWESLQVKIFRIRIESLALDQWQSIGGGFINQIKDMVISFLSAKLVIDGNITLGMMMSIQYIIGQLNGPITQVIGFIKQLQDASISLERLNEIHEKEEEENEKEQYAPEISTGDIYINNLSFRYTGSNQNIFENLNLVIPYQKTTAIVGISGSGKTTLVKLLLKFYEPFEGDIKLGNQNFKNISPKMWRDHVGVVMQDGYVFNDTIADNIAVGDDDIDKTRLKNAVHIANIKEFIETLPLTYNTKIGNEGIGISGGQRQRLFIARAVYKSPEYIFFDEATSALDANNERTIIENLEHFFKGRTAVIVAHRLSTVKHADKIIVLDKGKVVEEGTHTELVSVKGAYYQLVKNQLDLGN</sequence>
<evidence type="ECO:0000256" key="10">
    <source>
        <dbReference type="SAM" id="Coils"/>
    </source>
</evidence>
<feature type="coiled-coil region" evidence="10">
    <location>
        <begin position="454"/>
        <end position="484"/>
    </location>
</feature>
<evidence type="ECO:0000256" key="5">
    <source>
        <dbReference type="ARBA" id="ARBA00022741"/>
    </source>
</evidence>
<dbReference type="GO" id="GO:0005886">
    <property type="term" value="C:plasma membrane"/>
    <property type="evidence" value="ECO:0007669"/>
    <property type="project" value="UniProtKB-SubCell"/>
</dbReference>
<keyword evidence="10" id="KW-0175">Coiled coil</keyword>
<dbReference type="InterPro" id="IPR003593">
    <property type="entry name" value="AAA+_ATPase"/>
</dbReference>
<dbReference type="GO" id="GO:0008233">
    <property type="term" value="F:peptidase activity"/>
    <property type="evidence" value="ECO:0007669"/>
    <property type="project" value="InterPro"/>
</dbReference>
<dbReference type="FunFam" id="3.40.50.300:FF:000299">
    <property type="entry name" value="ABC transporter ATP-binding protein/permease"/>
    <property type="match status" value="1"/>
</dbReference>
<dbReference type="CDD" id="cd02418">
    <property type="entry name" value="Peptidase_C39B"/>
    <property type="match status" value="1"/>
</dbReference>
<dbReference type="InterPro" id="IPR005074">
    <property type="entry name" value="Peptidase_C39"/>
</dbReference>
<comment type="caution">
    <text evidence="15">The sequence shown here is derived from an EMBL/GenBank/DDBJ whole genome shotgun (WGS) entry which is preliminary data.</text>
</comment>
<keyword evidence="5" id="KW-0547">Nucleotide-binding</keyword>
<dbReference type="RefSeq" id="WP_078772324.1">
    <property type="nucleotide sequence ID" value="NZ_CBCSBR010000033.1"/>
</dbReference>
<gene>
    <name evidence="15" type="ORF">BAZ10_06460</name>
</gene>
<protein>
    <submittedName>
        <fullName evidence="15">ABC transporter ATP-binding protein</fullName>
    </submittedName>
</protein>
<dbReference type="GO" id="GO:0005524">
    <property type="term" value="F:ATP binding"/>
    <property type="evidence" value="ECO:0007669"/>
    <property type="project" value="UniProtKB-KW"/>
</dbReference>
<dbReference type="Gene3D" id="3.90.70.10">
    <property type="entry name" value="Cysteine proteinases"/>
    <property type="match status" value="1"/>
</dbReference>
<feature type="transmembrane region" description="Helical" evidence="11">
    <location>
        <begin position="213"/>
        <end position="231"/>
    </location>
</feature>
<dbReference type="Pfam" id="PF00664">
    <property type="entry name" value="ABC_membrane"/>
    <property type="match status" value="1"/>
</dbReference>
<keyword evidence="16" id="KW-1185">Reference proteome</keyword>
<keyword evidence="8 11" id="KW-1133">Transmembrane helix</keyword>
<dbReference type="Pfam" id="PF00005">
    <property type="entry name" value="ABC_tran"/>
    <property type="match status" value="1"/>
</dbReference>
<dbReference type="PANTHER" id="PTHR43394:SF1">
    <property type="entry name" value="ATP-BINDING CASSETTE SUB-FAMILY B MEMBER 10, MITOCHONDRIAL"/>
    <property type="match status" value="1"/>
</dbReference>
<evidence type="ECO:0000256" key="1">
    <source>
        <dbReference type="ARBA" id="ARBA00004651"/>
    </source>
</evidence>
<dbReference type="InterPro" id="IPR039421">
    <property type="entry name" value="Type_1_exporter"/>
</dbReference>
<reference evidence="15 16" key="1">
    <citation type="submission" date="2016-06" db="EMBL/GenBank/DDBJ databases">
        <title>Revisiting the taxonomy of the Elizabethkingia Genus based on Whole-Genome Sequencing, Optical Mapping, and MALDI-TOF.</title>
        <authorList>
            <person name="Nicholson A.C."/>
        </authorList>
    </citation>
    <scope>NUCLEOTIDE SEQUENCE [LARGE SCALE GENOMIC DNA]</scope>
    <source>
        <strain evidence="15 16">G4070</strain>
    </source>
</reference>
<proteinExistence type="predicted"/>
<dbReference type="SUPFAM" id="SSF90123">
    <property type="entry name" value="ABC transporter transmembrane region"/>
    <property type="match status" value="1"/>
</dbReference>
<evidence type="ECO:0000259" key="13">
    <source>
        <dbReference type="PROSITE" id="PS50929"/>
    </source>
</evidence>
<feature type="domain" description="ABC transmembrane type-1" evidence="13">
    <location>
        <begin position="178"/>
        <end position="459"/>
    </location>
</feature>
<dbReference type="GO" id="GO:0015421">
    <property type="term" value="F:ABC-type oligopeptide transporter activity"/>
    <property type="evidence" value="ECO:0007669"/>
    <property type="project" value="TreeGrafter"/>
</dbReference>
<evidence type="ECO:0000313" key="16">
    <source>
        <dbReference type="Proteomes" id="UP000190813"/>
    </source>
</evidence>
<dbReference type="PANTHER" id="PTHR43394">
    <property type="entry name" value="ATP-DEPENDENT PERMEASE MDL1, MITOCHONDRIAL"/>
    <property type="match status" value="1"/>
</dbReference>
<evidence type="ECO:0000256" key="7">
    <source>
        <dbReference type="ARBA" id="ARBA00022840"/>
    </source>
</evidence>
<evidence type="ECO:0000256" key="11">
    <source>
        <dbReference type="SAM" id="Phobius"/>
    </source>
</evidence>
<dbReference type="GO" id="GO:0006508">
    <property type="term" value="P:proteolysis"/>
    <property type="evidence" value="ECO:0007669"/>
    <property type="project" value="InterPro"/>
</dbReference>
<dbReference type="PROSITE" id="PS50893">
    <property type="entry name" value="ABC_TRANSPORTER_2"/>
    <property type="match status" value="1"/>
</dbReference>
<dbReference type="AlphaFoldDB" id="A0A1T3MGU3"/>
<dbReference type="InterPro" id="IPR003439">
    <property type="entry name" value="ABC_transporter-like_ATP-bd"/>
</dbReference>
<evidence type="ECO:0000256" key="2">
    <source>
        <dbReference type="ARBA" id="ARBA00022448"/>
    </source>
</evidence>
<keyword evidence="9 11" id="KW-0472">Membrane</keyword>
<organism evidence="15 16">
    <name type="scientific">Elizabethkingia occulta</name>
    <dbReference type="NCBI Taxonomy" id="1867263"/>
    <lineage>
        <taxon>Bacteria</taxon>
        <taxon>Pseudomonadati</taxon>
        <taxon>Bacteroidota</taxon>
        <taxon>Flavobacteriia</taxon>
        <taxon>Flavobacteriales</taxon>
        <taxon>Weeksellaceae</taxon>
        <taxon>Elizabethkingia</taxon>
    </lineage>
</organism>
<keyword evidence="6" id="KW-0378">Hydrolase</keyword>
<evidence type="ECO:0000256" key="9">
    <source>
        <dbReference type="ARBA" id="ARBA00023136"/>
    </source>
</evidence>
<dbReference type="CDD" id="cd18571">
    <property type="entry name" value="ABC_6TM_peptidase_like"/>
    <property type="match status" value="1"/>
</dbReference>
<evidence type="ECO:0000313" key="15">
    <source>
        <dbReference type="EMBL" id="OPC63716.1"/>
    </source>
</evidence>
<evidence type="ECO:0000256" key="4">
    <source>
        <dbReference type="ARBA" id="ARBA00022692"/>
    </source>
</evidence>
<name>A0A1T3MGU3_9FLAO</name>
<feature type="transmembrane region" description="Helical" evidence="11">
    <location>
        <begin position="287"/>
        <end position="308"/>
    </location>
</feature>
<feature type="transmembrane region" description="Helical" evidence="11">
    <location>
        <begin position="314"/>
        <end position="335"/>
    </location>
</feature>
<evidence type="ECO:0000256" key="8">
    <source>
        <dbReference type="ARBA" id="ARBA00022989"/>
    </source>
</evidence>
<evidence type="ECO:0000259" key="12">
    <source>
        <dbReference type="PROSITE" id="PS50893"/>
    </source>
</evidence>
<feature type="domain" description="ABC transporter" evidence="12">
    <location>
        <begin position="492"/>
        <end position="727"/>
    </location>
</feature>
<dbReference type="PROSITE" id="PS00211">
    <property type="entry name" value="ABC_TRANSPORTER_1"/>
    <property type="match status" value="1"/>
</dbReference>
<dbReference type="InterPro" id="IPR027417">
    <property type="entry name" value="P-loop_NTPase"/>
</dbReference>
<evidence type="ECO:0000256" key="3">
    <source>
        <dbReference type="ARBA" id="ARBA00022475"/>
    </source>
</evidence>
<dbReference type="PROSITE" id="PS50990">
    <property type="entry name" value="PEPTIDASE_C39"/>
    <property type="match status" value="1"/>
</dbReference>
<keyword evidence="2" id="KW-0813">Transport</keyword>